<geneLocation type="plasmid" evidence="1">
    <name>pN2B-D</name>
</geneLocation>
<comment type="caution">
    <text evidence="1">The sequence shown here is derived from an EMBL/GenBank/DDBJ whole genome shotgun (WGS) entry which is preliminary data.</text>
</comment>
<evidence type="ECO:0000313" key="1">
    <source>
        <dbReference type="EMBL" id="MBC1306059.1"/>
    </source>
</evidence>
<protein>
    <recommendedName>
        <fullName evidence="3">DNA primase/polymerase bifunctional N-terminal domain-containing protein</fullName>
    </recommendedName>
</protein>
<evidence type="ECO:0008006" key="3">
    <source>
        <dbReference type="Google" id="ProtNLM"/>
    </source>
</evidence>
<gene>
    <name evidence="1" type="ORF">GNE12_29755</name>
</gene>
<dbReference type="GeneID" id="58727529"/>
<reference evidence="1 2" key="1">
    <citation type="submission" date="2019-11" db="EMBL/GenBank/DDBJ databases">
        <title>Comparison of genomes from free-living endosymbiotic cyanobacteria isolated from Azolla.</title>
        <authorList>
            <person name="Thiel T."/>
            <person name="Pratte B."/>
        </authorList>
    </citation>
    <scope>NUCLEOTIDE SEQUENCE [LARGE SCALE GENOMIC DNA]</scope>
    <source>
        <strain evidence="1 2">N2B</strain>
        <plasmid evidence="1">pN2B-D</plasmid>
    </source>
</reference>
<keyword evidence="2" id="KW-1185">Reference proteome</keyword>
<dbReference type="EMBL" id="JACKZP010000310">
    <property type="protein sequence ID" value="MBC1306059.1"/>
    <property type="molecule type" value="Genomic_DNA"/>
</dbReference>
<evidence type="ECO:0000313" key="2">
    <source>
        <dbReference type="Proteomes" id="UP000570851"/>
    </source>
</evidence>
<sequence>MVQAKNTAAQPTLLPSDPLGQRFLKHFHHGWGFIYAPTPNTGERPNWRTETRHPLEPRNLWQQYLNPNILIGLRFDKETNYLLLDVDQLSSLHPTSDELKYRQVLDCMEEIGLCRPVPIQSSERGGLHIYYFLEDDQHSYSLARTVQYALEAAGFKIRGGELEIFPNCKAYSKGKPSNFNAHRLPLQAGSYLLDDSLEPWSNNIEDLLNTADWSAAGQDYETLAAAIAQAKSKKVIKFPYGQGSKAKQWQHELTERITEGWTGPGQTNELLKNMGCLGVVFRHLSGKELVDYIVTTSRNSPGYEKWCGHQHEIEQRAREWAQSCERYYTPYASYPQRVNSYKEQFGTVDENKVIELHPNQQRQQETLERIRSIVAHLQQTLTFPERTSDRVESIIAASKAQYGKGISQTTLYKQLYLPLWHPDHQNLKEEQPVNLCSKSNIAIFNPGQYPQIPDPWLEEIVAETDSTQVKQEQALENYTPPPYMKVLYMTSALALPPATPNADLDQMQKSFSTTNSSKFLNVITDKQNQCLSSQSGLLNENKQSLFNNEILAKSITSSVIQPVDIKIDSKHIITLKNECFSVTEPSVPNSKLEDTNQIAIKQDVPLQDEILNSEDYRQIIRLRLQANTQARYWVKMYCMTEKLSLLPLERIKLEQMIQRLLMLKCSSLILQQEAQEWLEANQSLLEMAYQIGVDLNSV</sequence>
<keyword evidence="1" id="KW-0614">Plasmid</keyword>
<dbReference type="RefSeq" id="WP_016562542.1">
    <property type="nucleotide sequence ID" value="NZ_JACKZP010000310.1"/>
</dbReference>
<name>A0ABR6SI36_ANAVA</name>
<dbReference type="Proteomes" id="UP000570851">
    <property type="component" value="Unassembled WGS sequence"/>
</dbReference>
<accession>A0ABR6SI36</accession>
<proteinExistence type="predicted"/>
<organism evidence="1 2">
    <name type="scientific">Trichormus variabilis N2B</name>
    <dbReference type="NCBI Taxonomy" id="2681315"/>
    <lineage>
        <taxon>Bacteria</taxon>
        <taxon>Bacillati</taxon>
        <taxon>Cyanobacteriota</taxon>
        <taxon>Cyanophyceae</taxon>
        <taxon>Nostocales</taxon>
        <taxon>Nostocaceae</taxon>
        <taxon>Trichormus</taxon>
    </lineage>
</organism>